<dbReference type="InterPro" id="IPR010699">
    <property type="entry name" value="DUF1275"/>
</dbReference>
<evidence type="ECO:0000313" key="4">
    <source>
        <dbReference type="Proteomes" id="UP000068026"/>
    </source>
</evidence>
<reference evidence="4" key="2">
    <citation type="submission" date="2016-01" db="EMBL/GenBank/DDBJ databases">
        <authorList>
            <person name="Poehlein A."/>
            <person name="Schlien K."/>
            <person name="Gottschalk G."/>
            <person name="Buckel W."/>
            <person name="Daniel R."/>
        </authorList>
    </citation>
    <scope>NUCLEOTIDE SEQUENCE [LARGE SCALE GENOMIC DNA]</scope>
    <source>
        <strain evidence="4">X2</strain>
    </source>
</reference>
<organism evidence="3 5">
    <name type="scientific">Anaerotignum propionicum DSM 1682</name>
    <dbReference type="NCBI Taxonomy" id="991789"/>
    <lineage>
        <taxon>Bacteria</taxon>
        <taxon>Bacillati</taxon>
        <taxon>Bacillota</taxon>
        <taxon>Clostridia</taxon>
        <taxon>Lachnospirales</taxon>
        <taxon>Anaerotignaceae</taxon>
        <taxon>Anaerotignum</taxon>
    </lineage>
</organism>
<dbReference type="Proteomes" id="UP000068026">
    <property type="component" value="Chromosome"/>
</dbReference>
<evidence type="ECO:0000313" key="3">
    <source>
        <dbReference type="EMBL" id="SHE65011.1"/>
    </source>
</evidence>
<dbReference type="PANTHER" id="PTHR37314:SF4">
    <property type="entry name" value="UPF0700 TRANSMEMBRANE PROTEIN YOAK"/>
    <property type="match status" value="1"/>
</dbReference>
<accession>A0A0X1U8A9</accession>
<evidence type="ECO:0000256" key="1">
    <source>
        <dbReference type="SAM" id="Phobius"/>
    </source>
</evidence>
<dbReference type="PANTHER" id="PTHR37314">
    <property type="entry name" value="SLR0142 PROTEIN"/>
    <property type="match status" value="1"/>
</dbReference>
<protein>
    <submittedName>
        <fullName evidence="3">Uncharacterized membrane protein YoaK, UPF0700 family</fullName>
    </submittedName>
</protein>
<proteinExistence type="predicted"/>
<feature type="transmembrane region" description="Helical" evidence="1">
    <location>
        <begin position="199"/>
        <end position="218"/>
    </location>
</feature>
<evidence type="ECO:0000313" key="2">
    <source>
        <dbReference type="EMBL" id="AMJ41165.1"/>
    </source>
</evidence>
<reference evidence="3" key="3">
    <citation type="submission" date="2016-11" db="EMBL/GenBank/DDBJ databases">
        <authorList>
            <person name="Varghese N."/>
            <person name="Submissions S."/>
        </authorList>
    </citation>
    <scope>NUCLEOTIDE SEQUENCE</scope>
    <source>
        <strain evidence="3">DSM 1682</strain>
    </source>
</reference>
<feature type="transmembrane region" description="Helical" evidence="1">
    <location>
        <begin position="60"/>
        <end position="80"/>
    </location>
</feature>
<keyword evidence="4" id="KW-1185">Reference proteome</keyword>
<dbReference type="RefSeq" id="WP_066049905.1">
    <property type="nucleotide sequence ID" value="NZ_CP014223.1"/>
</dbReference>
<sequence length="224" mass="24888">MEQWKNQMSESFRIGALLAFAGGFFDSYTYIARGGVFANAQTGNMILLAIQLVQGQFIHALYYLIPITAFVCGIFLDEYIKQRFHQTHKLHWRQIVLFIENIVLVIVAFLPLGKGDIIANVFISFICAMQAHSFRTLHGLPYATTMCTGNLRSGTDQLVHLVFHKDTAAGKKAFLYFAIIFVFIAGAGAGAMVTPIIGAKSVLFCCILLVLALVMLSLERKNLE</sequence>
<dbReference type="Pfam" id="PF06912">
    <property type="entry name" value="DUF1275"/>
    <property type="match status" value="1"/>
</dbReference>
<feature type="transmembrane region" description="Helical" evidence="1">
    <location>
        <begin position="12"/>
        <end position="31"/>
    </location>
</feature>
<feature type="transmembrane region" description="Helical" evidence="1">
    <location>
        <begin position="92"/>
        <end position="111"/>
    </location>
</feature>
<dbReference type="OrthoDB" id="7057004at2"/>
<reference evidence="2 4" key="1">
    <citation type="journal article" date="2016" name="Genome Announc.">
        <title>Complete Genome Sequence of the Amino Acid-Fermenting Clostridium propionicum X2 (DSM 1682).</title>
        <authorList>
            <person name="Poehlein A."/>
            <person name="Schlien K."/>
            <person name="Chowdhury N.P."/>
            <person name="Gottschalk G."/>
            <person name="Buckel W."/>
            <person name="Daniel R."/>
        </authorList>
    </citation>
    <scope>NUCLEOTIDE SEQUENCE [LARGE SCALE GENOMIC DNA]</scope>
    <source>
        <strain evidence="2 4">X2</strain>
    </source>
</reference>
<keyword evidence="1" id="KW-1133">Transmembrane helix</keyword>
<keyword evidence="1" id="KW-0472">Membrane</keyword>
<dbReference type="AlphaFoldDB" id="A0A0X1U8A9"/>
<feature type="transmembrane region" description="Helical" evidence="1">
    <location>
        <begin position="173"/>
        <end position="193"/>
    </location>
</feature>
<name>A0A0X1U8A9_ANAPI</name>
<evidence type="ECO:0000313" key="5">
    <source>
        <dbReference type="Proteomes" id="UP000184204"/>
    </source>
</evidence>
<dbReference type="EMBL" id="FQUA01000004">
    <property type="protein sequence ID" value="SHE65011.1"/>
    <property type="molecule type" value="Genomic_DNA"/>
</dbReference>
<dbReference type="EMBL" id="CP014223">
    <property type="protein sequence ID" value="AMJ41165.1"/>
    <property type="molecule type" value="Genomic_DNA"/>
</dbReference>
<dbReference type="Proteomes" id="UP000184204">
    <property type="component" value="Unassembled WGS sequence"/>
</dbReference>
<dbReference type="KEGG" id="cpro:CPRO_15720"/>
<keyword evidence="1" id="KW-0812">Transmembrane</keyword>
<gene>
    <name evidence="2" type="ORF">CPRO_15720</name>
    <name evidence="3" type="ORF">SAMN02745151_01383</name>
</gene>
<reference evidence="5" key="4">
    <citation type="submission" date="2016-11" db="EMBL/GenBank/DDBJ databases">
        <authorList>
            <person name="Jaros S."/>
            <person name="Januszkiewicz K."/>
            <person name="Wedrychowicz H."/>
        </authorList>
    </citation>
    <scope>NUCLEOTIDE SEQUENCE [LARGE SCALE GENOMIC DNA]</scope>
    <source>
        <strain evidence="5">DSM 1682</strain>
    </source>
</reference>